<name>A0A2M4CB77_9DIPT</name>
<keyword evidence="1" id="KW-0732">Signal</keyword>
<dbReference type="EMBL" id="GGFJ01013465">
    <property type="protein sequence ID" value="MBW62606.1"/>
    <property type="molecule type" value="Transcribed_RNA"/>
</dbReference>
<protein>
    <submittedName>
        <fullName evidence="2">Putative secreted protein</fullName>
    </submittedName>
</protein>
<feature type="signal peptide" evidence="1">
    <location>
        <begin position="1"/>
        <end position="19"/>
    </location>
</feature>
<dbReference type="AlphaFoldDB" id="A0A2M4CB77"/>
<proteinExistence type="predicted"/>
<reference evidence="2" key="1">
    <citation type="submission" date="2018-01" db="EMBL/GenBank/DDBJ databases">
        <title>An insight into the sialome of Amazonian anophelines.</title>
        <authorList>
            <person name="Ribeiro J.M."/>
            <person name="Scarpassa V."/>
            <person name="Calvo E."/>
        </authorList>
    </citation>
    <scope>NUCLEOTIDE SEQUENCE</scope>
    <source>
        <tissue evidence="2">Salivary glands</tissue>
    </source>
</reference>
<sequence>MSFSMCIFFMCTVSRFLKGNFLPHASQQNWRSWCLFCMCSFMFWCTSEHSLQRYFSGFSCISMCCSRLNLVRSFTSHTGHLT</sequence>
<feature type="chain" id="PRO_5014766429" evidence="1">
    <location>
        <begin position="20"/>
        <end position="82"/>
    </location>
</feature>
<evidence type="ECO:0000256" key="1">
    <source>
        <dbReference type="SAM" id="SignalP"/>
    </source>
</evidence>
<accession>A0A2M4CB77</accession>
<evidence type="ECO:0000313" key="2">
    <source>
        <dbReference type="EMBL" id="MBW62606.1"/>
    </source>
</evidence>
<organism evidence="2">
    <name type="scientific">Anopheles marajoara</name>
    <dbReference type="NCBI Taxonomy" id="58244"/>
    <lineage>
        <taxon>Eukaryota</taxon>
        <taxon>Metazoa</taxon>
        <taxon>Ecdysozoa</taxon>
        <taxon>Arthropoda</taxon>
        <taxon>Hexapoda</taxon>
        <taxon>Insecta</taxon>
        <taxon>Pterygota</taxon>
        <taxon>Neoptera</taxon>
        <taxon>Endopterygota</taxon>
        <taxon>Diptera</taxon>
        <taxon>Nematocera</taxon>
        <taxon>Culicoidea</taxon>
        <taxon>Culicidae</taxon>
        <taxon>Anophelinae</taxon>
        <taxon>Anopheles</taxon>
    </lineage>
</organism>